<dbReference type="PANTHER" id="PTHR10458">
    <property type="entry name" value="PEPTIDE DEFORMYLASE"/>
    <property type="match status" value="1"/>
</dbReference>
<dbReference type="PANTHER" id="PTHR10458:SF22">
    <property type="entry name" value="PEPTIDE DEFORMYLASE"/>
    <property type="match status" value="1"/>
</dbReference>
<gene>
    <name evidence="2" type="ORF">SAMN04487824_1183</name>
</gene>
<organism evidence="2 3">
    <name type="scientific">Parafannyhessea umbonata</name>
    <dbReference type="NCBI Taxonomy" id="604330"/>
    <lineage>
        <taxon>Bacteria</taxon>
        <taxon>Bacillati</taxon>
        <taxon>Actinomycetota</taxon>
        <taxon>Coriobacteriia</taxon>
        <taxon>Coriobacteriales</taxon>
        <taxon>Atopobiaceae</taxon>
        <taxon>Parafannyhessea</taxon>
    </lineage>
</organism>
<dbReference type="InterPro" id="IPR023635">
    <property type="entry name" value="Peptide_deformylase"/>
</dbReference>
<dbReference type="Gene3D" id="3.90.45.10">
    <property type="entry name" value="Peptide deformylase"/>
    <property type="match status" value="1"/>
</dbReference>
<dbReference type="EMBL" id="FMZL01000018">
    <property type="protein sequence ID" value="SDC49549.1"/>
    <property type="molecule type" value="Genomic_DNA"/>
</dbReference>
<dbReference type="PRINTS" id="PR01576">
    <property type="entry name" value="PDEFORMYLASE"/>
</dbReference>
<comment type="similarity">
    <text evidence="1">Belongs to the polypeptide deformylase family.</text>
</comment>
<reference evidence="3" key="1">
    <citation type="submission" date="2016-10" db="EMBL/GenBank/DDBJ databases">
        <authorList>
            <person name="Varghese N."/>
            <person name="Submissions S."/>
        </authorList>
    </citation>
    <scope>NUCLEOTIDE SEQUENCE [LARGE SCALE GENOMIC DNA]</scope>
    <source>
        <strain evidence="3">DSM 22619</strain>
    </source>
</reference>
<dbReference type="Proteomes" id="UP000198528">
    <property type="component" value="Unassembled WGS sequence"/>
</dbReference>
<dbReference type="SUPFAM" id="SSF56420">
    <property type="entry name" value="Peptide deformylase"/>
    <property type="match status" value="1"/>
</dbReference>
<evidence type="ECO:0000256" key="1">
    <source>
        <dbReference type="ARBA" id="ARBA00010759"/>
    </source>
</evidence>
<name>A0A1G6M246_9ACTN</name>
<dbReference type="AlphaFoldDB" id="A0A1G6M246"/>
<dbReference type="RefSeq" id="WP_090847110.1">
    <property type="nucleotide sequence ID" value="NZ_FMZL01000018.1"/>
</dbReference>
<accession>A0A1G6M246</accession>
<dbReference type="Pfam" id="PF01327">
    <property type="entry name" value="Pep_deformylase"/>
    <property type="match status" value="1"/>
</dbReference>
<dbReference type="PIRSF" id="PIRSF004749">
    <property type="entry name" value="Pep_def"/>
    <property type="match status" value="1"/>
</dbReference>
<dbReference type="InterPro" id="IPR036821">
    <property type="entry name" value="Peptide_deformylase_sf"/>
</dbReference>
<keyword evidence="3" id="KW-1185">Reference proteome</keyword>
<dbReference type="GO" id="GO:0042586">
    <property type="term" value="F:peptide deformylase activity"/>
    <property type="evidence" value="ECO:0007669"/>
    <property type="project" value="InterPro"/>
</dbReference>
<proteinExistence type="inferred from homology"/>
<sequence>MVKELCKDEAILSKRCERATAKDAPVAQDLIDTMHSLEDCGCLAANQIGVTKAVVVFQDDAGADHVLYNPRIMMGLRAAKMVEGCMTREEPSKVTRYQKVKVSFDELVDGELKPRRRDYTGFEAQMIQHMCDHCQGKLV</sequence>
<protein>
    <submittedName>
        <fullName evidence="2">Peptide deformylase</fullName>
    </submittedName>
</protein>
<evidence type="ECO:0000313" key="3">
    <source>
        <dbReference type="Proteomes" id="UP000198528"/>
    </source>
</evidence>
<dbReference type="STRING" id="604330.SAMN04489857_0136"/>
<evidence type="ECO:0000313" key="2">
    <source>
        <dbReference type="EMBL" id="SDC49549.1"/>
    </source>
</evidence>